<sequence>MKFLKVKFPVNVRNTEASYETQYGINKGPTHYNASWDMAKLEVCSQKFVDLSEYGYAVSILNNGKDGFATVGNAMRLSLLRSSKAPDDTAEMGRHTIRWAIMPHSGQLGARTVRAAFDFNNLLKLIRAMSEKRSILNDYPISLQGDDSLVLDTIKRSEEDEDISLVEPAARKGRSVILRIYDSLGGRTRGIIAVNWRISKVYRKNILEDNIEEVSFQKGKFSVELWPFEVSTYRISLEG</sequence>
<dbReference type="InterPro" id="IPR011682">
    <property type="entry name" value="Glyco_hydro_38_C"/>
</dbReference>
<dbReference type="PANTHER" id="PTHR46017">
    <property type="entry name" value="ALPHA-MANNOSIDASE 2C1"/>
    <property type="match status" value="1"/>
</dbReference>
<evidence type="ECO:0008006" key="5">
    <source>
        <dbReference type="Google" id="ProtNLM"/>
    </source>
</evidence>
<dbReference type="PANTHER" id="PTHR46017:SF1">
    <property type="entry name" value="ALPHA-MANNOSIDASE 2C1"/>
    <property type="match status" value="1"/>
</dbReference>
<dbReference type="GeneID" id="81375078"/>
<reference evidence="3" key="1">
    <citation type="submission" date="2022-12" db="EMBL/GenBank/DDBJ databases">
        <authorList>
            <person name="Petersen C."/>
        </authorList>
    </citation>
    <scope>NUCLEOTIDE SEQUENCE</scope>
    <source>
        <strain evidence="3">IBT 29677</strain>
    </source>
</reference>
<feature type="domain" description="Glycosyl hydrolases family 38 C-terminal" evidence="2">
    <location>
        <begin position="150"/>
        <end position="233"/>
    </location>
</feature>
<evidence type="ECO:0000313" key="3">
    <source>
        <dbReference type="EMBL" id="KAJ5388920.1"/>
    </source>
</evidence>
<organism evidence="3 4">
    <name type="scientific">Penicillium cosmopolitanum</name>
    <dbReference type="NCBI Taxonomy" id="1131564"/>
    <lineage>
        <taxon>Eukaryota</taxon>
        <taxon>Fungi</taxon>
        <taxon>Dikarya</taxon>
        <taxon>Ascomycota</taxon>
        <taxon>Pezizomycotina</taxon>
        <taxon>Eurotiomycetes</taxon>
        <taxon>Eurotiomycetidae</taxon>
        <taxon>Eurotiales</taxon>
        <taxon>Aspergillaceae</taxon>
        <taxon>Penicillium</taxon>
    </lineage>
</organism>
<dbReference type="GO" id="GO:0030246">
    <property type="term" value="F:carbohydrate binding"/>
    <property type="evidence" value="ECO:0007669"/>
    <property type="project" value="InterPro"/>
</dbReference>
<feature type="domain" description="Glycosyl hydrolase family 38 C-terminal" evidence="1">
    <location>
        <begin position="2"/>
        <end position="88"/>
    </location>
</feature>
<gene>
    <name evidence="3" type="ORF">N7509_011461</name>
</gene>
<dbReference type="GO" id="GO:0004559">
    <property type="term" value="F:alpha-mannosidase activity"/>
    <property type="evidence" value="ECO:0007669"/>
    <property type="project" value="InterPro"/>
</dbReference>
<proteinExistence type="predicted"/>
<dbReference type="InterPro" id="IPR041147">
    <property type="entry name" value="GH38_C"/>
</dbReference>
<dbReference type="Pfam" id="PF07748">
    <property type="entry name" value="Glyco_hydro_38C"/>
    <property type="match status" value="1"/>
</dbReference>
<dbReference type="GO" id="GO:0006013">
    <property type="term" value="P:mannose metabolic process"/>
    <property type="evidence" value="ECO:0007669"/>
    <property type="project" value="InterPro"/>
</dbReference>
<accession>A0A9W9VTJ5</accession>
<name>A0A9W9VTJ5_9EURO</name>
<dbReference type="Pfam" id="PF17677">
    <property type="entry name" value="Glyco_hydro38C2"/>
    <property type="match status" value="1"/>
</dbReference>
<dbReference type="GO" id="GO:0000329">
    <property type="term" value="C:fungal-type vacuole membrane"/>
    <property type="evidence" value="ECO:0007669"/>
    <property type="project" value="TreeGrafter"/>
</dbReference>
<dbReference type="GO" id="GO:0009313">
    <property type="term" value="P:oligosaccharide catabolic process"/>
    <property type="evidence" value="ECO:0007669"/>
    <property type="project" value="TreeGrafter"/>
</dbReference>
<evidence type="ECO:0000259" key="1">
    <source>
        <dbReference type="Pfam" id="PF07748"/>
    </source>
</evidence>
<evidence type="ECO:0000313" key="4">
    <source>
        <dbReference type="Proteomes" id="UP001147747"/>
    </source>
</evidence>
<dbReference type="AlphaFoldDB" id="A0A9W9VTJ5"/>
<dbReference type="EMBL" id="JAPZBU010000009">
    <property type="protein sequence ID" value="KAJ5388920.1"/>
    <property type="molecule type" value="Genomic_DNA"/>
</dbReference>
<evidence type="ECO:0000259" key="2">
    <source>
        <dbReference type="Pfam" id="PF17677"/>
    </source>
</evidence>
<keyword evidence="4" id="KW-1185">Reference proteome</keyword>
<protein>
    <recommendedName>
        <fullName evidence="5">Glycosyl hydrolases family 38 C-terminal beta sandwich domain-containing protein</fullName>
    </recommendedName>
</protein>
<reference evidence="3" key="2">
    <citation type="journal article" date="2023" name="IMA Fungus">
        <title>Comparative genomic study of the Penicillium genus elucidates a diverse pangenome and 15 lateral gene transfer events.</title>
        <authorList>
            <person name="Petersen C."/>
            <person name="Sorensen T."/>
            <person name="Nielsen M.R."/>
            <person name="Sondergaard T.E."/>
            <person name="Sorensen J.L."/>
            <person name="Fitzpatrick D.A."/>
            <person name="Frisvad J.C."/>
            <person name="Nielsen K.L."/>
        </authorList>
    </citation>
    <scope>NUCLEOTIDE SEQUENCE</scope>
    <source>
        <strain evidence="3">IBT 29677</strain>
    </source>
</reference>
<dbReference type="InterPro" id="IPR011013">
    <property type="entry name" value="Gal_mutarotase_sf_dom"/>
</dbReference>
<comment type="caution">
    <text evidence="3">The sequence shown here is derived from an EMBL/GenBank/DDBJ whole genome shotgun (WGS) entry which is preliminary data.</text>
</comment>
<dbReference type="SUPFAM" id="SSF74650">
    <property type="entry name" value="Galactose mutarotase-like"/>
    <property type="match status" value="1"/>
</dbReference>
<dbReference type="Proteomes" id="UP001147747">
    <property type="component" value="Unassembled WGS sequence"/>
</dbReference>
<dbReference type="RefSeq" id="XP_056486718.1">
    <property type="nucleotide sequence ID" value="XM_056636098.1"/>
</dbReference>
<dbReference type="OrthoDB" id="10261055at2759"/>
<dbReference type="Gene3D" id="2.70.98.30">
    <property type="entry name" value="Golgi alpha-mannosidase II, domain 4"/>
    <property type="match status" value="1"/>
</dbReference>